<sequence>MAFAGNVDELALLQSVRLKERVGSGVLAEHLGVSAASGQAAYDALVEQGKAVESDNEISLTDKGLAELNDQLDAERVSIDEDSILEVLEAFLPLDEEFSALLASADAASLAELDRRASNVFDDLSAFVPRLSRYQDLFSDALAKVQAGESKWIAEQGIDSYATVWVEIRQELCEAAGKSEN</sequence>
<protein>
    <submittedName>
        <fullName evidence="1">Uncharacterized protein</fullName>
    </submittedName>
</protein>
<comment type="caution">
    <text evidence="1">The sequence shown here is derived from an EMBL/GenBank/DDBJ whole genome shotgun (WGS) entry which is preliminary data.</text>
</comment>
<reference evidence="1" key="1">
    <citation type="submission" date="2019-07" db="EMBL/GenBank/DDBJ databases">
        <title>Genomic Encyclopedia of Type Strains, Phase IV (KMG-IV): sequencing the most valuable type-strain genomes for metagenomic binning, comparative biology and taxonomic classification.</title>
        <authorList>
            <person name="Goeker M."/>
        </authorList>
    </citation>
    <scope>NUCLEOTIDE SEQUENCE</scope>
    <source>
        <strain evidence="1">DSM 44596</strain>
    </source>
</reference>
<gene>
    <name evidence="1" type="ORF">FNL38_101566</name>
</gene>
<name>A0A652YWX2_NOCGL</name>
<dbReference type="EMBL" id="VNIQ01000001">
    <property type="protein sequence ID" value="TYQ08195.1"/>
    <property type="molecule type" value="Genomic_DNA"/>
</dbReference>
<organism evidence="1">
    <name type="scientific">Nocardia globerula</name>
    <dbReference type="NCBI Taxonomy" id="1818"/>
    <lineage>
        <taxon>Bacteria</taxon>
        <taxon>Bacillati</taxon>
        <taxon>Actinomycetota</taxon>
        <taxon>Actinomycetes</taxon>
        <taxon>Mycobacteriales</taxon>
        <taxon>Nocardiaceae</taxon>
        <taxon>Nocardia</taxon>
    </lineage>
</organism>
<proteinExistence type="predicted"/>
<accession>A0A652YWX2</accession>
<dbReference type="AlphaFoldDB" id="A0A652YWX2"/>
<evidence type="ECO:0000313" key="1">
    <source>
        <dbReference type="EMBL" id="TYQ08195.1"/>
    </source>
</evidence>